<evidence type="ECO:0000256" key="2">
    <source>
        <dbReference type="ARBA" id="ARBA00022801"/>
    </source>
</evidence>
<dbReference type="AlphaFoldDB" id="A0A3B1ASW3"/>
<evidence type="ECO:0000256" key="1">
    <source>
        <dbReference type="ARBA" id="ARBA00022723"/>
    </source>
</evidence>
<dbReference type="PANTHER" id="PTHR43794:SF11">
    <property type="entry name" value="AMIDOHYDROLASE-RELATED DOMAIN-CONTAINING PROTEIN"/>
    <property type="match status" value="1"/>
</dbReference>
<dbReference type="EC" id="3.5.4.28" evidence="5"/>
<feature type="domain" description="Amidohydrolase-related" evidence="4">
    <location>
        <begin position="80"/>
        <end position="427"/>
    </location>
</feature>
<name>A0A3B1ASW3_9ZZZZ</name>
<dbReference type="CDD" id="cd01298">
    <property type="entry name" value="ATZ_TRZ_like"/>
    <property type="match status" value="1"/>
</dbReference>
<dbReference type="Pfam" id="PF01979">
    <property type="entry name" value="Amidohydro_1"/>
    <property type="match status" value="1"/>
</dbReference>
<dbReference type="SUPFAM" id="SSF51556">
    <property type="entry name" value="Metallo-dependent hydrolases"/>
    <property type="match status" value="1"/>
</dbReference>
<dbReference type="Gene3D" id="3.20.20.140">
    <property type="entry name" value="Metal-dependent hydrolases"/>
    <property type="match status" value="1"/>
</dbReference>
<gene>
    <name evidence="5" type="ORF">MNBD_GAMMA19-1365</name>
</gene>
<dbReference type="HAMAP" id="MF_01281">
    <property type="entry name" value="MTA_SAH_deamin"/>
    <property type="match status" value="1"/>
</dbReference>
<dbReference type="InterPro" id="IPR006680">
    <property type="entry name" value="Amidohydro-rel"/>
</dbReference>
<evidence type="ECO:0000313" key="5">
    <source>
        <dbReference type="EMBL" id="VAX01310.1"/>
    </source>
</evidence>
<dbReference type="SUPFAM" id="SSF51338">
    <property type="entry name" value="Composite domain of metallo-dependent hydrolases"/>
    <property type="match status" value="1"/>
</dbReference>
<protein>
    <submittedName>
        <fullName evidence="5">S-adenosylhomocysteine deaminase Methylthioadenosine deaminase</fullName>
        <ecNumber evidence="5">3.5.4.28</ecNumber>
    </submittedName>
</protein>
<reference evidence="5" key="1">
    <citation type="submission" date="2018-06" db="EMBL/GenBank/DDBJ databases">
        <authorList>
            <person name="Zhirakovskaya E."/>
        </authorList>
    </citation>
    <scope>NUCLEOTIDE SEQUENCE</scope>
</reference>
<dbReference type="PANTHER" id="PTHR43794">
    <property type="entry name" value="AMINOHYDROLASE SSNA-RELATED"/>
    <property type="match status" value="1"/>
</dbReference>
<dbReference type="InterPro" id="IPR023512">
    <property type="entry name" value="Deaminase_MtaD/DadD"/>
</dbReference>
<keyword evidence="3" id="KW-0862">Zinc</keyword>
<dbReference type="EMBL" id="UOFV01000248">
    <property type="protein sequence ID" value="VAX01310.1"/>
    <property type="molecule type" value="Genomic_DNA"/>
</dbReference>
<dbReference type="NCBIfam" id="NF006549">
    <property type="entry name" value="PRK09045.1"/>
    <property type="match status" value="1"/>
</dbReference>
<evidence type="ECO:0000256" key="3">
    <source>
        <dbReference type="ARBA" id="ARBA00022833"/>
    </source>
</evidence>
<keyword evidence="1" id="KW-0479">Metal-binding</keyword>
<sequence>MARLAARQGNRYRLPMKNTPQPIDTLIHARWIIPVQPADQVLEHHTIAVHEGRILELLPGNEARQKYTAETEHQLDEHALIPGLVNAHTHAAMSLFRGLADDLPLMEWLQNHIWPAEEKWISPEFVADGTQLAIAEMLRGGTTCFNDMYFFPDETARVADNAGMRAVVGLIIIDFPTVWAANADEYLSKGIEVHDHFRHNPLITTAFAPHAPYTVSDEPLKRIITYAEEMDIPVHIHLHETAHEVMEAQNNTGQRPLERLEALGLVSPRLMAVHMTQLADEEIDHLATRGAHVVHCPESNMKLASGFCPVQQLLNAGINVALGTDGAASNNDLDMFGEMRSAALLGKVVARDASALSATQALHMATLGGARALGLEAQIGSLEAGKAADITAVNLSALETQPVYHPISQLVYAAGREHVSDVWVAGQHLLKDRVLTTLDQQAIIARAQQWREKIQAADEHPDVLG</sequence>
<proteinExistence type="inferred from homology"/>
<organism evidence="5">
    <name type="scientific">hydrothermal vent metagenome</name>
    <dbReference type="NCBI Taxonomy" id="652676"/>
    <lineage>
        <taxon>unclassified sequences</taxon>
        <taxon>metagenomes</taxon>
        <taxon>ecological metagenomes</taxon>
    </lineage>
</organism>
<dbReference type="InterPro" id="IPR011059">
    <property type="entry name" value="Metal-dep_hydrolase_composite"/>
</dbReference>
<accession>A0A3B1ASW3</accession>
<keyword evidence="2 5" id="KW-0378">Hydrolase</keyword>
<dbReference type="FunFam" id="3.20.20.140:FF:000014">
    <property type="entry name" value="5-methylthioadenosine/S-adenosylhomocysteine deaminase"/>
    <property type="match status" value="1"/>
</dbReference>
<evidence type="ECO:0000259" key="4">
    <source>
        <dbReference type="Pfam" id="PF01979"/>
    </source>
</evidence>
<dbReference type="InterPro" id="IPR032466">
    <property type="entry name" value="Metal_Hydrolase"/>
</dbReference>
<dbReference type="Gene3D" id="2.30.40.10">
    <property type="entry name" value="Urease, subunit C, domain 1"/>
    <property type="match status" value="1"/>
</dbReference>
<dbReference type="InterPro" id="IPR050287">
    <property type="entry name" value="MTA/SAH_deaminase"/>
</dbReference>
<dbReference type="GO" id="GO:0050270">
    <property type="term" value="F:S-adenosylhomocysteine deaminase activity"/>
    <property type="evidence" value="ECO:0007669"/>
    <property type="project" value="UniProtKB-EC"/>
</dbReference>
<dbReference type="GO" id="GO:0046872">
    <property type="term" value="F:metal ion binding"/>
    <property type="evidence" value="ECO:0007669"/>
    <property type="project" value="UniProtKB-KW"/>
</dbReference>